<feature type="transmembrane region" description="Helical" evidence="2">
    <location>
        <begin position="7"/>
        <end position="27"/>
    </location>
</feature>
<dbReference type="OrthoDB" id="79426at2759"/>
<keyword evidence="2" id="KW-0472">Membrane</keyword>
<evidence type="ECO:0000313" key="4">
    <source>
        <dbReference type="Proteomes" id="UP000006671"/>
    </source>
</evidence>
<dbReference type="AlphaFoldDB" id="D2VS77"/>
<accession>D2VS77</accession>
<dbReference type="RefSeq" id="XP_002673037.1">
    <property type="nucleotide sequence ID" value="XM_002672991.1"/>
</dbReference>
<dbReference type="VEuPathDB" id="AmoebaDB:NAEGRDRAFT_71841"/>
<dbReference type="STRING" id="5762.D2VS77"/>
<dbReference type="Proteomes" id="UP000006671">
    <property type="component" value="Unassembled WGS sequence"/>
</dbReference>
<evidence type="ECO:0000256" key="1">
    <source>
        <dbReference type="SAM" id="MobiDB-lite"/>
    </source>
</evidence>
<organism evidence="4">
    <name type="scientific">Naegleria gruberi</name>
    <name type="common">Amoeba</name>
    <dbReference type="NCBI Taxonomy" id="5762"/>
    <lineage>
        <taxon>Eukaryota</taxon>
        <taxon>Discoba</taxon>
        <taxon>Heterolobosea</taxon>
        <taxon>Tetramitia</taxon>
        <taxon>Eutetramitia</taxon>
        <taxon>Vahlkampfiidae</taxon>
        <taxon>Naegleria</taxon>
    </lineage>
</organism>
<protein>
    <submittedName>
        <fullName evidence="3">Predicted protein</fullName>
    </submittedName>
</protein>
<name>D2VS77_NAEGR</name>
<feature type="region of interest" description="Disordered" evidence="1">
    <location>
        <begin position="315"/>
        <end position="436"/>
    </location>
</feature>
<sequence length="436" mass="51237">MFSNRGLAITFSVVVLVVVIISFLFILRGDNSQTNNIRKESVVSVFIPHSRGIKYNLQDYGDYMKTSQKQILEIAQEIRKNEIKLPETVLVSQLIVGISARDKVYYLDLLTSIQMNLLNPSVSEYHLLQIDETYNSEIMSLMFADKKIKIHYIREQLNREIFVKYCNEHLKDKLIVYLNQPDIYFDHSLMHASKLKNGEFVKIHKRISLAKPYDCENGQGTIPDGAIFRTSADKPLELGTEPDWNGQSVISMIFNAFSVHNCEVSTAITGWFLHDPTNIDKKAEKEAELRELERKKQEKIRQEKLEMERKIKEAEEKKKKMEEERKLKEEQAKKQKEEEEKKKKEEEEKKKKEEEEKKKKEEEEKKKLEEEKKLKEEQLKKEEEEKKQKEEQERKQNEEKKLKEETENKKLDEENQSKSTNNSSISAATSSNPKSA</sequence>
<feature type="compositionally biased region" description="Basic and acidic residues" evidence="1">
    <location>
        <begin position="315"/>
        <end position="416"/>
    </location>
</feature>
<reference evidence="3 4" key="1">
    <citation type="journal article" date="2010" name="Cell">
        <title>The genome of Naegleria gruberi illuminates early eukaryotic versatility.</title>
        <authorList>
            <person name="Fritz-Laylin L.K."/>
            <person name="Prochnik S.E."/>
            <person name="Ginger M.L."/>
            <person name="Dacks J.B."/>
            <person name="Carpenter M.L."/>
            <person name="Field M.C."/>
            <person name="Kuo A."/>
            <person name="Paredez A."/>
            <person name="Chapman J."/>
            <person name="Pham J."/>
            <person name="Shu S."/>
            <person name="Neupane R."/>
            <person name="Cipriano M."/>
            <person name="Mancuso J."/>
            <person name="Tu H."/>
            <person name="Salamov A."/>
            <person name="Lindquist E."/>
            <person name="Shapiro H."/>
            <person name="Lucas S."/>
            <person name="Grigoriev I.V."/>
            <person name="Cande W.Z."/>
            <person name="Fulton C."/>
            <person name="Rokhsar D.S."/>
            <person name="Dawson S.C."/>
        </authorList>
    </citation>
    <scope>NUCLEOTIDE SEQUENCE [LARGE SCALE GENOMIC DNA]</scope>
    <source>
        <strain evidence="3 4">NEG-M</strain>
    </source>
</reference>
<keyword evidence="2" id="KW-0812">Transmembrane</keyword>
<keyword evidence="2" id="KW-1133">Transmembrane helix</keyword>
<dbReference type="GeneID" id="8854809"/>
<dbReference type="KEGG" id="ngr:NAEGRDRAFT_71841"/>
<evidence type="ECO:0000256" key="2">
    <source>
        <dbReference type="SAM" id="Phobius"/>
    </source>
</evidence>
<keyword evidence="4" id="KW-1185">Reference proteome</keyword>
<dbReference type="InParanoid" id="D2VS77"/>
<feature type="compositionally biased region" description="Low complexity" evidence="1">
    <location>
        <begin position="417"/>
        <end position="436"/>
    </location>
</feature>
<gene>
    <name evidence="3" type="ORF">NAEGRDRAFT_71841</name>
</gene>
<evidence type="ECO:0000313" key="3">
    <source>
        <dbReference type="EMBL" id="EFC40293.1"/>
    </source>
</evidence>
<dbReference type="EMBL" id="GG738893">
    <property type="protein sequence ID" value="EFC40293.1"/>
    <property type="molecule type" value="Genomic_DNA"/>
</dbReference>
<proteinExistence type="predicted"/>